<dbReference type="CDD" id="cd01427">
    <property type="entry name" value="HAD_like"/>
    <property type="match status" value="1"/>
</dbReference>
<dbReference type="Gene3D" id="3.60.21.10">
    <property type="match status" value="1"/>
</dbReference>
<dbReference type="GO" id="GO:0016787">
    <property type="term" value="F:hydrolase activity"/>
    <property type="evidence" value="ECO:0007669"/>
    <property type="project" value="InterPro"/>
</dbReference>
<dbReference type="AlphaFoldDB" id="A0A7S3ARR8"/>
<dbReference type="PANTHER" id="PTHR12905">
    <property type="entry name" value="METALLOPHOSPHOESTERASE"/>
    <property type="match status" value="1"/>
</dbReference>
<organism evidence="2">
    <name type="scientific">Haptolina ericina</name>
    <dbReference type="NCBI Taxonomy" id="156174"/>
    <lineage>
        <taxon>Eukaryota</taxon>
        <taxon>Haptista</taxon>
        <taxon>Haptophyta</taxon>
        <taxon>Prymnesiophyceae</taxon>
        <taxon>Prymnesiales</taxon>
        <taxon>Prymnesiaceae</taxon>
        <taxon>Haptolina</taxon>
    </lineage>
</organism>
<dbReference type="InterPro" id="IPR010033">
    <property type="entry name" value="HAD_SF_ppase_IIIC"/>
</dbReference>
<dbReference type="InterPro" id="IPR004843">
    <property type="entry name" value="Calcineurin-like_PHP"/>
</dbReference>
<accession>A0A7S3ARR8</accession>
<dbReference type="Pfam" id="PF00149">
    <property type="entry name" value="Metallophos"/>
    <property type="match status" value="1"/>
</dbReference>
<dbReference type="EMBL" id="HBHX01020551">
    <property type="protein sequence ID" value="CAE0110803.1"/>
    <property type="molecule type" value="Transcribed_RNA"/>
</dbReference>
<proteinExistence type="predicted"/>
<sequence>MFNVGSFVLIDGTHPGMLAVDNGDGTWDLIMNDETDLNGVPSSRLQLRSSQSERHECNGRSHVQHTPPMPCASALIAAHKNLQKVDSVVTAYDGSRTEEDLREGKVKRLLPAHSVAFLQSELKWEPVEREARVGRKEARLHGPSTLVVFDFDCTLTICHMYALLRTREGAHALANDPGHFYEEVFGGEARIQKLRDFLCALERAGATLAVLSNGLGREIRAALRFVGLKFWKVLASEEQKAASATKPMMLARLAQQASGEFEAILFVDDDRDNYPSPREAAGVLVGSRWRLDKSATILLAYPAGACVESDGLDGDAMEALLQQFATPLSASPEAVPRAAFSHVNDPTRAWDVVRSVQAAVELPKVRFTDPGPKPEGAIRFVCVSDTHGRALRDVQMPEGDVLLHAGDFSMTGRPEEVSAFAAWLSSQPYRRKIVIAGNHDLTFDEASYAQTYSRFGHPRQFDTSACRKMLEEAEGVEYLYDSSTSVDGVTVYGSPWQPEFGSWAFNLERGEPCRQRWQQIPSEADVVVTHGPALGHGDLCSSRKRAGCLDLLHELQTRVRPLFHVCGHIHEAYGVTTDGMTTYVNASTCNLRYRPDNKPLCFDVMPPRRGGCSS</sequence>
<dbReference type="SUPFAM" id="SSF56300">
    <property type="entry name" value="Metallo-dependent phosphatases"/>
    <property type="match status" value="1"/>
</dbReference>
<gene>
    <name evidence="2" type="ORF">HERI1096_LOCUS11463</name>
</gene>
<dbReference type="InterPro" id="IPR036412">
    <property type="entry name" value="HAD-like_sf"/>
</dbReference>
<dbReference type="InterPro" id="IPR029052">
    <property type="entry name" value="Metallo-depent_PP-like"/>
</dbReference>
<reference evidence="2" key="1">
    <citation type="submission" date="2021-01" db="EMBL/GenBank/DDBJ databases">
        <authorList>
            <person name="Corre E."/>
            <person name="Pelletier E."/>
            <person name="Niang G."/>
            <person name="Scheremetjew M."/>
            <person name="Finn R."/>
            <person name="Kale V."/>
            <person name="Holt S."/>
            <person name="Cochrane G."/>
            <person name="Meng A."/>
            <person name="Brown T."/>
            <person name="Cohen L."/>
        </authorList>
    </citation>
    <scope>NUCLEOTIDE SEQUENCE</scope>
    <source>
        <strain evidence="2">CCMP281</strain>
    </source>
</reference>
<name>A0A7S3ARR8_9EUKA</name>
<dbReference type="CDD" id="cd07379">
    <property type="entry name" value="MPP_239FB"/>
    <property type="match status" value="1"/>
</dbReference>
<evidence type="ECO:0000259" key="1">
    <source>
        <dbReference type="Pfam" id="PF00149"/>
    </source>
</evidence>
<protein>
    <recommendedName>
        <fullName evidence="1">Calcineurin-like phosphoesterase domain-containing protein</fullName>
    </recommendedName>
</protein>
<dbReference type="InterPro" id="IPR051693">
    <property type="entry name" value="UPF0046_metallophosphoest"/>
</dbReference>
<dbReference type="PANTHER" id="PTHR12905:SF0">
    <property type="entry name" value="CALCINEURIN-LIKE PHOSPHOESTERASE DOMAIN-CONTAINING PROTEIN"/>
    <property type="match status" value="1"/>
</dbReference>
<dbReference type="NCBIfam" id="TIGR01681">
    <property type="entry name" value="HAD-SF-IIIC"/>
    <property type="match status" value="1"/>
</dbReference>
<dbReference type="Gene3D" id="3.40.50.1000">
    <property type="entry name" value="HAD superfamily/HAD-like"/>
    <property type="match status" value="1"/>
</dbReference>
<dbReference type="InterPro" id="IPR023214">
    <property type="entry name" value="HAD_sf"/>
</dbReference>
<evidence type="ECO:0000313" key="2">
    <source>
        <dbReference type="EMBL" id="CAE0110803.1"/>
    </source>
</evidence>
<dbReference type="SUPFAM" id="SSF56784">
    <property type="entry name" value="HAD-like"/>
    <property type="match status" value="1"/>
</dbReference>
<feature type="domain" description="Calcineurin-like phosphoesterase" evidence="1">
    <location>
        <begin position="378"/>
        <end position="571"/>
    </location>
</feature>